<dbReference type="GO" id="GO:0003677">
    <property type="term" value="F:DNA binding"/>
    <property type="evidence" value="ECO:0007669"/>
    <property type="project" value="UniProtKB-KW"/>
</dbReference>
<comment type="caution">
    <text evidence="6">The sequence shown here is derived from an EMBL/GenBank/DDBJ whole genome shotgun (WGS) entry which is preliminary data.</text>
</comment>
<feature type="modified residue" description="4-aspartylphosphate" evidence="3">
    <location>
        <position position="58"/>
    </location>
</feature>
<dbReference type="SMART" id="SM00421">
    <property type="entry name" value="HTH_LUXR"/>
    <property type="match status" value="1"/>
</dbReference>
<keyword evidence="2" id="KW-0238">DNA-binding</keyword>
<dbReference type="EMBL" id="BEHY01000001">
    <property type="protein sequence ID" value="GBD07851.1"/>
    <property type="molecule type" value="Genomic_DNA"/>
</dbReference>
<dbReference type="InterPro" id="IPR000792">
    <property type="entry name" value="Tscrpt_reg_LuxR_C"/>
</dbReference>
<evidence type="ECO:0000313" key="7">
    <source>
        <dbReference type="Proteomes" id="UP000236642"/>
    </source>
</evidence>
<feature type="domain" description="Response regulatory" evidence="5">
    <location>
        <begin position="7"/>
        <end position="123"/>
    </location>
</feature>
<dbReference type="InterPro" id="IPR001789">
    <property type="entry name" value="Sig_transdc_resp-reg_receiver"/>
</dbReference>
<dbReference type="InterPro" id="IPR016032">
    <property type="entry name" value="Sig_transdc_resp-reg_C-effctor"/>
</dbReference>
<feature type="domain" description="HTH luxR-type" evidence="4">
    <location>
        <begin position="146"/>
        <end position="211"/>
    </location>
</feature>
<dbReference type="SMART" id="SM00448">
    <property type="entry name" value="REC"/>
    <property type="match status" value="1"/>
</dbReference>
<reference evidence="7" key="1">
    <citation type="submission" date="2017-09" db="EMBL/GenBank/DDBJ databases">
        <title>Metaegenomics of thermophilic ammonia-oxidizing enrichment culture.</title>
        <authorList>
            <person name="Kato S."/>
            <person name="Suzuki K."/>
        </authorList>
    </citation>
    <scope>NUCLEOTIDE SEQUENCE [LARGE SCALE GENOMIC DNA]</scope>
</reference>
<dbReference type="PANTHER" id="PTHR43214:SF43">
    <property type="entry name" value="TWO-COMPONENT RESPONSE REGULATOR"/>
    <property type="match status" value="1"/>
</dbReference>
<dbReference type="SUPFAM" id="SSF46894">
    <property type="entry name" value="C-terminal effector domain of the bipartite response regulators"/>
    <property type="match status" value="1"/>
</dbReference>
<dbReference type="Pfam" id="PF00072">
    <property type="entry name" value="Response_reg"/>
    <property type="match status" value="1"/>
</dbReference>
<dbReference type="Gene3D" id="3.40.50.2300">
    <property type="match status" value="1"/>
</dbReference>
<keyword evidence="1 3" id="KW-0597">Phosphoprotein</keyword>
<evidence type="ECO:0000256" key="3">
    <source>
        <dbReference type="PROSITE-ProRule" id="PRU00169"/>
    </source>
</evidence>
<dbReference type="InterPro" id="IPR058245">
    <property type="entry name" value="NreC/VraR/RcsB-like_REC"/>
</dbReference>
<evidence type="ECO:0000256" key="1">
    <source>
        <dbReference type="ARBA" id="ARBA00022553"/>
    </source>
</evidence>
<protein>
    <submittedName>
        <fullName evidence="6">Transcriptional regulatory protein DegU</fullName>
    </submittedName>
</protein>
<name>A0A2H5Y331_9CHLR</name>
<dbReference type="GO" id="GO:0006355">
    <property type="term" value="P:regulation of DNA-templated transcription"/>
    <property type="evidence" value="ECO:0007669"/>
    <property type="project" value="InterPro"/>
</dbReference>
<dbReference type="SUPFAM" id="SSF52172">
    <property type="entry name" value="CheY-like"/>
    <property type="match status" value="1"/>
</dbReference>
<evidence type="ECO:0000259" key="4">
    <source>
        <dbReference type="PROSITE" id="PS50043"/>
    </source>
</evidence>
<dbReference type="PROSITE" id="PS50110">
    <property type="entry name" value="RESPONSE_REGULATORY"/>
    <property type="match status" value="1"/>
</dbReference>
<dbReference type="GO" id="GO:0000160">
    <property type="term" value="P:phosphorelay signal transduction system"/>
    <property type="evidence" value="ECO:0007669"/>
    <property type="project" value="InterPro"/>
</dbReference>
<dbReference type="CDD" id="cd06170">
    <property type="entry name" value="LuxR_C_like"/>
    <property type="match status" value="1"/>
</dbReference>
<evidence type="ECO:0000259" key="5">
    <source>
        <dbReference type="PROSITE" id="PS50110"/>
    </source>
</evidence>
<evidence type="ECO:0000256" key="2">
    <source>
        <dbReference type="ARBA" id="ARBA00023125"/>
    </source>
</evidence>
<dbReference type="Proteomes" id="UP000236642">
    <property type="component" value="Unassembled WGS sequence"/>
</dbReference>
<dbReference type="CDD" id="cd17535">
    <property type="entry name" value="REC_NarL-like"/>
    <property type="match status" value="1"/>
</dbReference>
<accession>A0A2H5Y331</accession>
<gene>
    <name evidence="6" type="primary">degU_1</name>
    <name evidence="6" type="ORF">HRbin22_00077</name>
</gene>
<dbReference type="AlphaFoldDB" id="A0A2H5Y331"/>
<dbReference type="Pfam" id="PF00196">
    <property type="entry name" value="GerE"/>
    <property type="match status" value="1"/>
</dbReference>
<organism evidence="6 7">
    <name type="scientific">Candidatus Thermoflexus japonica</name>
    <dbReference type="NCBI Taxonomy" id="2035417"/>
    <lineage>
        <taxon>Bacteria</taxon>
        <taxon>Bacillati</taxon>
        <taxon>Chloroflexota</taxon>
        <taxon>Thermoflexia</taxon>
        <taxon>Thermoflexales</taxon>
        <taxon>Thermoflexaceae</taxon>
        <taxon>Thermoflexus</taxon>
    </lineage>
</organism>
<proteinExistence type="predicted"/>
<dbReference type="InterPro" id="IPR039420">
    <property type="entry name" value="WalR-like"/>
</dbReference>
<dbReference type="PROSITE" id="PS00622">
    <property type="entry name" value="HTH_LUXR_1"/>
    <property type="match status" value="1"/>
</dbReference>
<dbReference type="PROSITE" id="PS50043">
    <property type="entry name" value="HTH_LUXR_2"/>
    <property type="match status" value="1"/>
</dbReference>
<dbReference type="InterPro" id="IPR011006">
    <property type="entry name" value="CheY-like_superfamily"/>
</dbReference>
<sequence>MSAPRIRVLLADDHPAVRAGIRQFLERDPAIEVVAEAGNGEEALALIARHRPDIVLLDLRMPGLSGLEVLRRLRTEHPEVRALVLTAYDDDPYVFAALRAGARGYLLKTTSPDDLIRGVRMVYAGRSVLDPGVAERLVEEWGRPEAGGSPERLTERELEVLRLAARGLTNRAIGFQLGISERTVHSHLMNIFAKLGVNTRTEAVLKAIRLGWISLEDAAE</sequence>
<evidence type="ECO:0000313" key="6">
    <source>
        <dbReference type="EMBL" id="GBD07851.1"/>
    </source>
</evidence>
<dbReference type="PRINTS" id="PR00038">
    <property type="entry name" value="HTHLUXR"/>
</dbReference>
<dbReference type="PANTHER" id="PTHR43214">
    <property type="entry name" value="TWO-COMPONENT RESPONSE REGULATOR"/>
    <property type="match status" value="1"/>
</dbReference>